<gene>
    <name evidence="3" type="ORF">METZ01_LOCUS106781</name>
</gene>
<dbReference type="NCBIfam" id="NF002999">
    <property type="entry name" value="PRK03767.1"/>
    <property type="match status" value="1"/>
</dbReference>
<dbReference type="GO" id="GO:0016020">
    <property type="term" value="C:membrane"/>
    <property type="evidence" value="ECO:0007669"/>
    <property type="project" value="TreeGrafter"/>
</dbReference>
<dbReference type="Gene3D" id="3.40.50.360">
    <property type="match status" value="1"/>
</dbReference>
<sequence length="198" mass="21032">MTKILILYYSRGGSVAEMAQYISRGVESVENCEANLRTVPSISATPESTQSDIPDSGPPFATYSDLIKCDGLALGSPTRFGNMAAPIKYFIDSTSDIWISGGLVGKPATVFSSTGSLHGGQETTLLSMMLPLIHHGMLLVGIPYTEPGLFAKEGGGTPYGATHVAGDKNEFPVSKNEKELCFATGKRLAKIAKKLKIN</sequence>
<dbReference type="EMBL" id="UINC01012334">
    <property type="protein sequence ID" value="SVA53927.1"/>
    <property type="molecule type" value="Genomic_DNA"/>
</dbReference>
<dbReference type="PANTHER" id="PTHR30546:SF23">
    <property type="entry name" value="FLAVOPROTEIN-LIKE PROTEIN YCP4-RELATED"/>
    <property type="match status" value="1"/>
</dbReference>
<protein>
    <recommendedName>
        <fullName evidence="2">Flavodoxin-like domain-containing protein</fullName>
    </recommendedName>
</protein>
<name>A0A381WPN6_9ZZZZ</name>
<accession>A0A381WPN6</accession>
<dbReference type="InterPro" id="IPR008254">
    <property type="entry name" value="Flavodoxin/NO_synth"/>
</dbReference>
<dbReference type="Pfam" id="PF03358">
    <property type="entry name" value="FMN_red"/>
    <property type="match status" value="1"/>
</dbReference>
<dbReference type="InterPro" id="IPR010089">
    <property type="entry name" value="Flavoprotein_WrbA-like"/>
</dbReference>
<dbReference type="FunFam" id="3.40.50.360:FF:000001">
    <property type="entry name" value="NAD(P)H dehydrogenase (Quinone) FQR1-like"/>
    <property type="match status" value="1"/>
</dbReference>
<evidence type="ECO:0000313" key="3">
    <source>
        <dbReference type="EMBL" id="SVA53927.1"/>
    </source>
</evidence>
<dbReference type="InterPro" id="IPR029039">
    <property type="entry name" value="Flavoprotein-like_sf"/>
</dbReference>
<dbReference type="PROSITE" id="PS50902">
    <property type="entry name" value="FLAVODOXIN_LIKE"/>
    <property type="match status" value="1"/>
</dbReference>
<dbReference type="NCBIfam" id="TIGR01755">
    <property type="entry name" value="flav_wrbA"/>
    <property type="match status" value="1"/>
</dbReference>
<feature type="domain" description="Flavodoxin-like" evidence="2">
    <location>
        <begin position="4"/>
        <end position="189"/>
    </location>
</feature>
<dbReference type="AlphaFoldDB" id="A0A381WPN6"/>
<dbReference type="InterPro" id="IPR005025">
    <property type="entry name" value="FMN_Rdtase-like_dom"/>
</dbReference>
<proteinExistence type="inferred from homology"/>
<reference evidence="3" key="1">
    <citation type="submission" date="2018-05" db="EMBL/GenBank/DDBJ databases">
        <authorList>
            <person name="Lanie J.A."/>
            <person name="Ng W.-L."/>
            <person name="Kazmierczak K.M."/>
            <person name="Andrzejewski T.M."/>
            <person name="Davidsen T.M."/>
            <person name="Wayne K.J."/>
            <person name="Tettelin H."/>
            <person name="Glass J.I."/>
            <person name="Rusch D."/>
            <person name="Podicherti R."/>
            <person name="Tsui H.-C.T."/>
            <person name="Winkler M.E."/>
        </authorList>
    </citation>
    <scope>NUCLEOTIDE SEQUENCE</scope>
</reference>
<organism evidence="3">
    <name type="scientific">marine metagenome</name>
    <dbReference type="NCBI Taxonomy" id="408172"/>
    <lineage>
        <taxon>unclassified sequences</taxon>
        <taxon>metagenomes</taxon>
        <taxon>ecological metagenomes</taxon>
    </lineage>
</organism>
<evidence type="ECO:0000259" key="2">
    <source>
        <dbReference type="PROSITE" id="PS50902"/>
    </source>
</evidence>
<dbReference type="SUPFAM" id="SSF52218">
    <property type="entry name" value="Flavoproteins"/>
    <property type="match status" value="1"/>
</dbReference>
<dbReference type="PANTHER" id="PTHR30546">
    <property type="entry name" value="FLAVODOXIN-RELATED PROTEIN WRBA-RELATED"/>
    <property type="match status" value="1"/>
</dbReference>
<evidence type="ECO:0000256" key="1">
    <source>
        <dbReference type="ARBA" id="ARBA00006961"/>
    </source>
</evidence>
<dbReference type="GO" id="GO:0010181">
    <property type="term" value="F:FMN binding"/>
    <property type="evidence" value="ECO:0007669"/>
    <property type="project" value="InterPro"/>
</dbReference>
<dbReference type="GO" id="GO:0003955">
    <property type="term" value="F:NAD(P)H dehydrogenase (quinone) activity"/>
    <property type="evidence" value="ECO:0007669"/>
    <property type="project" value="InterPro"/>
</dbReference>
<comment type="similarity">
    <text evidence="1">Belongs to the WrbA family.</text>
</comment>